<dbReference type="Proteomes" id="UP000000600">
    <property type="component" value="Unassembled WGS sequence"/>
</dbReference>
<name>A0DRC0_PARTE</name>
<reference evidence="1 2" key="1">
    <citation type="journal article" date="2006" name="Nature">
        <title>Global trends of whole-genome duplications revealed by the ciliate Paramecium tetraurelia.</title>
        <authorList>
            <consortium name="Genoscope"/>
            <person name="Aury J.-M."/>
            <person name="Jaillon O."/>
            <person name="Duret L."/>
            <person name="Noel B."/>
            <person name="Jubin C."/>
            <person name="Porcel B.M."/>
            <person name="Segurens B."/>
            <person name="Daubin V."/>
            <person name="Anthouard V."/>
            <person name="Aiach N."/>
            <person name="Arnaiz O."/>
            <person name="Billaut A."/>
            <person name="Beisson J."/>
            <person name="Blanc I."/>
            <person name="Bouhouche K."/>
            <person name="Camara F."/>
            <person name="Duharcourt S."/>
            <person name="Guigo R."/>
            <person name="Gogendeau D."/>
            <person name="Katinka M."/>
            <person name="Keller A.-M."/>
            <person name="Kissmehl R."/>
            <person name="Klotz C."/>
            <person name="Koll F."/>
            <person name="Le Moue A."/>
            <person name="Lepere C."/>
            <person name="Malinsky S."/>
            <person name="Nowacki M."/>
            <person name="Nowak J.K."/>
            <person name="Plattner H."/>
            <person name="Poulain J."/>
            <person name="Ruiz F."/>
            <person name="Serrano V."/>
            <person name="Zagulski M."/>
            <person name="Dessen P."/>
            <person name="Betermier M."/>
            <person name="Weissenbach J."/>
            <person name="Scarpelli C."/>
            <person name="Schachter V."/>
            <person name="Sperling L."/>
            <person name="Meyer E."/>
            <person name="Cohen J."/>
            <person name="Wincker P."/>
        </authorList>
    </citation>
    <scope>NUCLEOTIDE SEQUENCE [LARGE SCALE GENOMIC DNA]</scope>
    <source>
        <strain evidence="1 2">Stock d4-2</strain>
    </source>
</reference>
<protein>
    <submittedName>
        <fullName evidence="1">Uncharacterized protein</fullName>
    </submittedName>
</protein>
<dbReference type="InParanoid" id="A0DRC0"/>
<keyword evidence="2" id="KW-1185">Reference proteome</keyword>
<evidence type="ECO:0000313" key="1">
    <source>
        <dbReference type="EMBL" id="CAK85587.1"/>
    </source>
</evidence>
<dbReference type="RefSeq" id="XP_001452984.1">
    <property type="nucleotide sequence ID" value="XM_001452947.1"/>
</dbReference>
<proteinExistence type="predicted"/>
<gene>
    <name evidence="1" type="ORF">GSPATT00019304001</name>
</gene>
<dbReference type="EMBL" id="CT868541">
    <property type="protein sequence ID" value="CAK85587.1"/>
    <property type="molecule type" value="Genomic_DNA"/>
</dbReference>
<evidence type="ECO:0000313" key="2">
    <source>
        <dbReference type="Proteomes" id="UP000000600"/>
    </source>
</evidence>
<dbReference type="KEGG" id="ptm:GSPATT00019304001"/>
<organism evidence="1 2">
    <name type="scientific">Paramecium tetraurelia</name>
    <dbReference type="NCBI Taxonomy" id="5888"/>
    <lineage>
        <taxon>Eukaryota</taxon>
        <taxon>Sar</taxon>
        <taxon>Alveolata</taxon>
        <taxon>Ciliophora</taxon>
        <taxon>Intramacronucleata</taxon>
        <taxon>Oligohymenophorea</taxon>
        <taxon>Peniculida</taxon>
        <taxon>Parameciidae</taxon>
        <taxon>Paramecium</taxon>
    </lineage>
</organism>
<sequence length="57" mass="7304">MRKIGYENSTLEFRCLNLFMLLWYLIKEETEKRVEYEKEQNNQEWKQRYVQKLNERN</sequence>
<dbReference type="AlphaFoldDB" id="A0DRC0"/>
<accession>A0DRC0</accession>
<dbReference type="GeneID" id="5038769"/>
<dbReference type="HOGENOM" id="CLU_3000559_0_0_1"/>